<dbReference type="Pfam" id="PF08245">
    <property type="entry name" value="Mur_ligase_M"/>
    <property type="match status" value="1"/>
</dbReference>
<dbReference type="Gene3D" id="3.40.1190.10">
    <property type="entry name" value="Mur-like, catalytic domain"/>
    <property type="match status" value="1"/>
</dbReference>
<evidence type="ECO:0000256" key="6">
    <source>
        <dbReference type="ARBA" id="ARBA00022840"/>
    </source>
</evidence>
<evidence type="ECO:0000256" key="1">
    <source>
        <dbReference type="ARBA" id="ARBA00004496"/>
    </source>
</evidence>
<keyword evidence="6 7" id="KW-0067">ATP-binding</keyword>
<dbReference type="SUPFAM" id="SSF53244">
    <property type="entry name" value="MurD-like peptide ligases, peptide-binding domain"/>
    <property type="match status" value="1"/>
</dbReference>
<organism evidence="11 12">
    <name type="scientific">Hydrogenivirga caldilitoris</name>
    <dbReference type="NCBI Taxonomy" id="246264"/>
    <lineage>
        <taxon>Bacteria</taxon>
        <taxon>Pseudomonadati</taxon>
        <taxon>Aquificota</taxon>
        <taxon>Aquificia</taxon>
        <taxon>Aquificales</taxon>
        <taxon>Aquificaceae</taxon>
        <taxon>Hydrogenivirga</taxon>
    </lineage>
</organism>
<dbReference type="SUPFAM" id="SSF51984">
    <property type="entry name" value="MurCD N-terminal domain"/>
    <property type="match status" value="1"/>
</dbReference>
<comment type="subcellular location">
    <subcellularLocation>
        <location evidence="1 7 8">Cytoplasm</location>
    </subcellularLocation>
</comment>
<keyword evidence="7 8" id="KW-0131">Cell cycle</keyword>
<dbReference type="InterPro" id="IPR036615">
    <property type="entry name" value="Mur_ligase_C_dom_sf"/>
</dbReference>
<evidence type="ECO:0000256" key="2">
    <source>
        <dbReference type="ARBA" id="ARBA00004752"/>
    </source>
</evidence>
<evidence type="ECO:0000259" key="9">
    <source>
        <dbReference type="Pfam" id="PF02875"/>
    </source>
</evidence>
<evidence type="ECO:0000256" key="7">
    <source>
        <dbReference type="HAMAP-Rule" id="MF_00639"/>
    </source>
</evidence>
<dbReference type="AlphaFoldDB" id="A0A497XMM0"/>
<dbReference type="GO" id="GO:0005524">
    <property type="term" value="F:ATP binding"/>
    <property type="evidence" value="ECO:0007669"/>
    <property type="project" value="UniProtKB-UniRule"/>
</dbReference>
<dbReference type="HAMAP" id="MF_00639">
    <property type="entry name" value="MurD"/>
    <property type="match status" value="1"/>
</dbReference>
<dbReference type="PANTHER" id="PTHR43692:SF1">
    <property type="entry name" value="UDP-N-ACETYLMURAMOYLALANINE--D-GLUTAMATE LIGASE"/>
    <property type="match status" value="1"/>
</dbReference>
<dbReference type="UniPathway" id="UPA00219"/>
<keyword evidence="7 8" id="KW-0573">Peptidoglycan synthesis</keyword>
<keyword evidence="7 8" id="KW-0132">Cell division</keyword>
<dbReference type="GO" id="GO:0008360">
    <property type="term" value="P:regulation of cell shape"/>
    <property type="evidence" value="ECO:0007669"/>
    <property type="project" value="UniProtKB-KW"/>
</dbReference>
<dbReference type="GO" id="GO:0071555">
    <property type="term" value="P:cell wall organization"/>
    <property type="evidence" value="ECO:0007669"/>
    <property type="project" value="UniProtKB-KW"/>
</dbReference>
<dbReference type="NCBIfam" id="TIGR01087">
    <property type="entry name" value="murD"/>
    <property type="match status" value="1"/>
</dbReference>
<dbReference type="InterPro" id="IPR005762">
    <property type="entry name" value="MurD"/>
</dbReference>
<evidence type="ECO:0000256" key="5">
    <source>
        <dbReference type="ARBA" id="ARBA00022741"/>
    </source>
</evidence>
<dbReference type="GO" id="GO:0005737">
    <property type="term" value="C:cytoplasm"/>
    <property type="evidence" value="ECO:0007669"/>
    <property type="project" value="UniProtKB-SubCell"/>
</dbReference>
<protein>
    <recommendedName>
        <fullName evidence="7 8">UDP-N-acetylmuramoylalanine--D-glutamate ligase</fullName>
        <ecNumber evidence="7 8">6.3.2.9</ecNumber>
    </recommendedName>
    <alternativeName>
        <fullName evidence="7">D-glutamic acid-adding enzyme</fullName>
    </alternativeName>
    <alternativeName>
        <fullName evidence="7">UDP-N-acetylmuramoyl-L-alanyl-D-glutamate synthetase</fullName>
    </alternativeName>
</protein>
<dbReference type="InterPro" id="IPR013221">
    <property type="entry name" value="Mur_ligase_cen"/>
</dbReference>
<evidence type="ECO:0000256" key="8">
    <source>
        <dbReference type="RuleBase" id="RU003664"/>
    </source>
</evidence>
<keyword evidence="5 7" id="KW-0547">Nucleotide-binding</keyword>
<dbReference type="Gene3D" id="3.40.50.720">
    <property type="entry name" value="NAD(P)-binding Rossmann-like Domain"/>
    <property type="match status" value="1"/>
</dbReference>
<feature type="domain" description="Mur ligase central" evidence="10">
    <location>
        <begin position="89"/>
        <end position="253"/>
    </location>
</feature>
<dbReference type="InterPro" id="IPR036565">
    <property type="entry name" value="Mur-like_cat_sf"/>
</dbReference>
<dbReference type="EMBL" id="RCCJ01000001">
    <property type="protein sequence ID" value="RLJ70176.1"/>
    <property type="molecule type" value="Genomic_DNA"/>
</dbReference>
<comment type="pathway">
    <text evidence="2 7 8">Cell wall biogenesis; peptidoglycan biosynthesis.</text>
</comment>
<dbReference type="PANTHER" id="PTHR43692">
    <property type="entry name" value="UDP-N-ACETYLMURAMOYLALANINE--D-GLUTAMATE LIGASE"/>
    <property type="match status" value="1"/>
</dbReference>
<dbReference type="SUPFAM" id="SSF53623">
    <property type="entry name" value="MurD-like peptide ligases, catalytic domain"/>
    <property type="match status" value="1"/>
</dbReference>
<evidence type="ECO:0000259" key="10">
    <source>
        <dbReference type="Pfam" id="PF08245"/>
    </source>
</evidence>
<keyword evidence="3 7" id="KW-0963">Cytoplasm</keyword>
<feature type="domain" description="Mur ligase C-terminal" evidence="9">
    <location>
        <begin position="277"/>
        <end position="387"/>
    </location>
</feature>
<proteinExistence type="inferred from homology"/>
<reference evidence="11 12" key="1">
    <citation type="submission" date="2018-10" db="EMBL/GenBank/DDBJ databases">
        <title>Genomic Encyclopedia of Archaeal and Bacterial Type Strains, Phase II (KMG-II): from individual species to whole genera.</title>
        <authorList>
            <person name="Goeker M."/>
        </authorList>
    </citation>
    <scope>NUCLEOTIDE SEQUENCE [LARGE SCALE GENOMIC DNA]</scope>
    <source>
        <strain evidence="11 12">DSM 16510</strain>
    </source>
</reference>
<accession>A0A497XMM0</accession>
<dbReference type="Pfam" id="PF02875">
    <property type="entry name" value="Mur_ligase_C"/>
    <property type="match status" value="1"/>
</dbReference>
<dbReference type="Gene3D" id="3.90.190.20">
    <property type="entry name" value="Mur ligase, C-terminal domain"/>
    <property type="match status" value="1"/>
</dbReference>
<dbReference type="Proteomes" id="UP000267841">
    <property type="component" value="Unassembled WGS sequence"/>
</dbReference>
<keyword evidence="4 7" id="KW-0436">Ligase</keyword>
<keyword evidence="7 8" id="KW-0961">Cell wall biogenesis/degradation</keyword>
<dbReference type="RefSeq" id="WP_121009347.1">
    <property type="nucleotide sequence ID" value="NZ_RCCJ01000001.1"/>
</dbReference>
<name>A0A497XMM0_9AQUI</name>
<dbReference type="GO" id="GO:0009252">
    <property type="term" value="P:peptidoglycan biosynthetic process"/>
    <property type="evidence" value="ECO:0007669"/>
    <property type="project" value="UniProtKB-UniRule"/>
</dbReference>
<keyword evidence="7 8" id="KW-0133">Cell shape</keyword>
<comment type="similarity">
    <text evidence="7">Belongs to the MurCDEF family.</text>
</comment>
<evidence type="ECO:0000313" key="11">
    <source>
        <dbReference type="EMBL" id="RLJ70176.1"/>
    </source>
</evidence>
<sequence>MKRVLVWGLGKSGQAAVKLLESKGVTVFCGDDARGDRWEELIGEVDTLVLSPGIPPRHPLWREAIRKGIEVIGELELAYRFFEGEVIAITGTDGKSTTTTLTYLMLSRRFPQVYEAGNIGTPLSEIALRNPSATAVVEVSSFQGKTLTTFKPKVGAFLNFYEDHLDWHPSLEDYLKSKQNIFLRQSHEDFFIAGSAQEEVTGTPTYAKKILLEKNVQLAKGVAYFEGEKLFELSDLNLKGEHNFRNALVASIIALLKGVGVDSIRDTLREFKGLPFRMEFVGKWTGVEIYNDSKSTTPNALRAALESFPDDSVILIAGGKDKGADFEPLRELVQRKVKFAFLIGETKELMKAAFGGGSCITLMNSLEDAVNKALEVAKPGDFILFSPGCSSFDMFTSYIERGEVFNRLVRERCKL</sequence>
<dbReference type="GO" id="GO:0051301">
    <property type="term" value="P:cell division"/>
    <property type="evidence" value="ECO:0007669"/>
    <property type="project" value="UniProtKB-KW"/>
</dbReference>
<dbReference type="GO" id="GO:0008764">
    <property type="term" value="F:UDP-N-acetylmuramoylalanine-D-glutamate ligase activity"/>
    <property type="evidence" value="ECO:0007669"/>
    <property type="project" value="UniProtKB-UniRule"/>
</dbReference>
<evidence type="ECO:0000313" key="12">
    <source>
        <dbReference type="Proteomes" id="UP000267841"/>
    </source>
</evidence>
<dbReference type="InterPro" id="IPR004101">
    <property type="entry name" value="Mur_ligase_C"/>
</dbReference>
<comment type="function">
    <text evidence="7 8">Cell wall formation. Catalyzes the addition of glutamate to the nucleotide precursor UDP-N-acetylmuramoyl-L-alanine (UMA).</text>
</comment>
<gene>
    <name evidence="7" type="primary">murD</name>
    <name evidence="11" type="ORF">BCF55_0440</name>
</gene>
<comment type="caution">
    <text evidence="11">The sequence shown here is derived from an EMBL/GenBank/DDBJ whole genome shotgun (WGS) entry which is preliminary data.</text>
</comment>
<comment type="catalytic activity">
    <reaction evidence="7 8">
        <text>UDP-N-acetyl-alpha-D-muramoyl-L-alanine + D-glutamate + ATP = UDP-N-acetyl-alpha-D-muramoyl-L-alanyl-D-glutamate + ADP + phosphate + H(+)</text>
        <dbReference type="Rhea" id="RHEA:16429"/>
        <dbReference type="ChEBI" id="CHEBI:15378"/>
        <dbReference type="ChEBI" id="CHEBI:29986"/>
        <dbReference type="ChEBI" id="CHEBI:30616"/>
        <dbReference type="ChEBI" id="CHEBI:43474"/>
        <dbReference type="ChEBI" id="CHEBI:83898"/>
        <dbReference type="ChEBI" id="CHEBI:83900"/>
        <dbReference type="ChEBI" id="CHEBI:456216"/>
        <dbReference type="EC" id="6.3.2.9"/>
    </reaction>
</comment>
<dbReference type="OrthoDB" id="9809796at2"/>
<evidence type="ECO:0000256" key="3">
    <source>
        <dbReference type="ARBA" id="ARBA00022490"/>
    </source>
</evidence>
<feature type="binding site" evidence="7">
    <location>
        <begin position="91"/>
        <end position="97"/>
    </location>
    <ligand>
        <name>ATP</name>
        <dbReference type="ChEBI" id="CHEBI:30616"/>
    </ligand>
</feature>
<keyword evidence="12" id="KW-1185">Reference proteome</keyword>
<dbReference type="EC" id="6.3.2.9" evidence="7 8"/>
<evidence type="ECO:0000256" key="4">
    <source>
        <dbReference type="ARBA" id="ARBA00022598"/>
    </source>
</evidence>